<reference evidence="1" key="2">
    <citation type="submission" date="2015-06" db="UniProtKB">
        <authorList>
            <consortium name="EnsemblProtists"/>
        </authorList>
    </citation>
    <scope>IDENTIFICATION</scope>
    <source>
        <strain evidence="1">Pr102</strain>
    </source>
</reference>
<dbReference type="EnsemblProtists" id="Phyra81305">
    <property type="protein sequence ID" value="Phyra81305"/>
    <property type="gene ID" value="Phyra81305"/>
</dbReference>
<name>H3GVE9_PHYRM</name>
<proteinExistence type="predicted"/>
<organism evidence="1 2">
    <name type="scientific">Phytophthora ramorum</name>
    <name type="common">Sudden oak death agent</name>
    <dbReference type="NCBI Taxonomy" id="164328"/>
    <lineage>
        <taxon>Eukaryota</taxon>
        <taxon>Sar</taxon>
        <taxon>Stramenopiles</taxon>
        <taxon>Oomycota</taxon>
        <taxon>Peronosporomycetes</taxon>
        <taxon>Peronosporales</taxon>
        <taxon>Peronosporaceae</taxon>
        <taxon>Phytophthora</taxon>
    </lineage>
</organism>
<sequence>MFASGVGAKVKDTYKKACIFNADKTAVYYDDTPTRIISERGANNGAKIKGQTRSGRASVLLIVSATGRKLRPIIIFKGQPGGRVEEEVKGISNKVVTAVQKNA</sequence>
<keyword evidence="2" id="KW-1185">Reference proteome</keyword>
<dbReference type="InParanoid" id="H3GVE9"/>
<evidence type="ECO:0000313" key="1">
    <source>
        <dbReference type="EnsemblProtists" id="Phyra81305"/>
    </source>
</evidence>
<protein>
    <recommendedName>
        <fullName evidence="3">DDE-1 domain-containing protein</fullName>
    </recommendedName>
</protein>
<dbReference type="OMA" id="YKKACIF"/>
<accession>H3GVE9</accession>
<reference evidence="2" key="1">
    <citation type="journal article" date="2006" name="Science">
        <title>Phytophthora genome sequences uncover evolutionary origins and mechanisms of pathogenesis.</title>
        <authorList>
            <person name="Tyler B.M."/>
            <person name="Tripathy S."/>
            <person name="Zhang X."/>
            <person name="Dehal P."/>
            <person name="Jiang R.H."/>
            <person name="Aerts A."/>
            <person name="Arredondo F.D."/>
            <person name="Baxter L."/>
            <person name="Bensasson D."/>
            <person name="Beynon J.L."/>
            <person name="Chapman J."/>
            <person name="Damasceno C.M."/>
            <person name="Dorrance A.E."/>
            <person name="Dou D."/>
            <person name="Dickerman A.W."/>
            <person name="Dubchak I.L."/>
            <person name="Garbelotto M."/>
            <person name="Gijzen M."/>
            <person name="Gordon S.G."/>
            <person name="Govers F."/>
            <person name="Grunwald N.J."/>
            <person name="Huang W."/>
            <person name="Ivors K.L."/>
            <person name="Jones R.W."/>
            <person name="Kamoun S."/>
            <person name="Krampis K."/>
            <person name="Lamour K.H."/>
            <person name="Lee M.K."/>
            <person name="McDonald W.H."/>
            <person name="Medina M."/>
            <person name="Meijer H.J."/>
            <person name="Nordberg E.K."/>
            <person name="Maclean D.J."/>
            <person name="Ospina-Giraldo M.D."/>
            <person name="Morris P.F."/>
            <person name="Phuntumart V."/>
            <person name="Putnam N.H."/>
            <person name="Rash S."/>
            <person name="Rose J.K."/>
            <person name="Sakihama Y."/>
            <person name="Salamov A.A."/>
            <person name="Savidor A."/>
            <person name="Scheuring C.F."/>
            <person name="Smith B.M."/>
            <person name="Sobral B.W."/>
            <person name="Terry A."/>
            <person name="Torto-Alalibo T.A."/>
            <person name="Win J."/>
            <person name="Xu Z."/>
            <person name="Zhang H."/>
            <person name="Grigoriev I.V."/>
            <person name="Rokhsar D.S."/>
            <person name="Boore J.L."/>
        </authorList>
    </citation>
    <scope>NUCLEOTIDE SEQUENCE [LARGE SCALE GENOMIC DNA]</scope>
    <source>
        <strain evidence="2">Pr102</strain>
    </source>
</reference>
<evidence type="ECO:0000313" key="2">
    <source>
        <dbReference type="Proteomes" id="UP000005238"/>
    </source>
</evidence>
<dbReference type="HOGENOM" id="CLU_2269158_0_0_1"/>
<dbReference type="Proteomes" id="UP000005238">
    <property type="component" value="Unassembled WGS sequence"/>
</dbReference>
<evidence type="ECO:0008006" key="3">
    <source>
        <dbReference type="Google" id="ProtNLM"/>
    </source>
</evidence>
<dbReference type="VEuPathDB" id="FungiDB:KRP22_10156"/>
<dbReference type="AlphaFoldDB" id="H3GVE9"/>
<dbReference type="EMBL" id="DS566055">
    <property type="status" value="NOT_ANNOTATED_CDS"/>
    <property type="molecule type" value="Genomic_DNA"/>
</dbReference>